<dbReference type="Proteomes" id="UP001273350">
    <property type="component" value="Unassembled WGS sequence"/>
</dbReference>
<organism evidence="1 2">
    <name type="scientific">Flavobacterium cupriresistens</name>
    <dbReference type="NCBI Taxonomy" id="2893885"/>
    <lineage>
        <taxon>Bacteria</taxon>
        <taxon>Pseudomonadati</taxon>
        <taxon>Bacteroidota</taxon>
        <taxon>Flavobacteriia</taxon>
        <taxon>Flavobacteriales</taxon>
        <taxon>Flavobacteriaceae</taxon>
        <taxon>Flavobacterium</taxon>
    </lineage>
</organism>
<evidence type="ECO:0008006" key="3">
    <source>
        <dbReference type="Google" id="ProtNLM"/>
    </source>
</evidence>
<dbReference type="EMBL" id="JAWXVI010000009">
    <property type="protein sequence ID" value="MDX6191245.1"/>
    <property type="molecule type" value="Genomic_DNA"/>
</dbReference>
<comment type="caution">
    <text evidence="1">The sequence shown here is derived from an EMBL/GenBank/DDBJ whole genome shotgun (WGS) entry which is preliminary data.</text>
</comment>
<gene>
    <name evidence="1" type="ORF">SGQ83_17965</name>
</gene>
<name>A0ABU4RIA7_9FLAO</name>
<dbReference type="RefSeq" id="WP_230002876.1">
    <property type="nucleotide sequence ID" value="NZ_CP087134.1"/>
</dbReference>
<proteinExistence type="predicted"/>
<keyword evidence="2" id="KW-1185">Reference proteome</keyword>
<sequence>MSEVKNDCIVPITSFTPIQGPIGTVITAIVPSQEVIVDPDGYSIVGTFTGEGGTSFTADADVLDWKKCTKFSITVPENLEKGHLYSFKIKFTVLFEDSKGGTYSETFVFESASPFLVTLV</sequence>
<evidence type="ECO:0000313" key="2">
    <source>
        <dbReference type="Proteomes" id="UP001273350"/>
    </source>
</evidence>
<protein>
    <recommendedName>
        <fullName evidence="3">DUF4625 domain-containing protein</fullName>
    </recommendedName>
</protein>
<evidence type="ECO:0000313" key="1">
    <source>
        <dbReference type="EMBL" id="MDX6191245.1"/>
    </source>
</evidence>
<accession>A0ABU4RIA7</accession>
<reference evidence="1 2" key="1">
    <citation type="submission" date="2023-11" db="EMBL/GenBank/DDBJ databases">
        <title>Unpublished Manusciprt.</title>
        <authorList>
            <person name="Saticioglu I.B."/>
            <person name="Ay H."/>
            <person name="Ajmi N."/>
            <person name="Altun S."/>
            <person name="Duman M."/>
        </authorList>
    </citation>
    <scope>NUCLEOTIDE SEQUENCE [LARGE SCALE GENOMIC DNA]</scope>
    <source>
        <strain evidence="1 2">Fl-318</strain>
    </source>
</reference>